<dbReference type="AlphaFoldDB" id="K1PFL4"/>
<reference evidence="2" key="1">
    <citation type="journal article" date="2012" name="Nature">
        <title>The oyster genome reveals stress adaptation and complexity of shell formation.</title>
        <authorList>
            <person name="Zhang G."/>
            <person name="Fang X."/>
            <person name="Guo X."/>
            <person name="Li L."/>
            <person name="Luo R."/>
            <person name="Xu F."/>
            <person name="Yang P."/>
            <person name="Zhang L."/>
            <person name="Wang X."/>
            <person name="Qi H."/>
            <person name="Xiong Z."/>
            <person name="Que H."/>
            <person name="Xie Y."/>
            <person name="Holland P.W."/>
            <person name="Paps J."/>
            <person name="Zhu Y."/>
            <person name="Wu F."/>
            <person name="Chen Y."/>
            <person name="Wang J."/>
            <person name="Peng C."/>
            <person name="Meng J."/>
            <person name="Yang L."/>
            <person name="Liu J."/>
            <person name="Wen B."/>
            <person name="Zhang N."/>
            <person name="Huang Z."/>
            <person name="Zhu Q."/>
            <person name="Feng Y."/>
            <person name="Mount A."/>
            <person name="Hedgecock D."/>
            <person name="Xu Z."/>
            <person name="Liu Y."/>
            <person name="Domazet-Loso T."/>
            <person name="Du Y."/>
            <person name="Sun X."/>
            <person name="Zhang S."/>
            <person name="Liu B."/>
            <person name="Cheng P."/>
            <person name="Jiang X."/>
            <person name="Li J."/>
            <person name="Fan D."/>
            <person name="Wang W."/>
            <person name="Fu W."/>
            <person name="Wang T."/>
            <person name="Wang B."/>
            <person name="Zhang J."/>
            <person name="Peng Z."/>
            <person name="Li Y."/>
            <person name="Li N."/>
            <person name="Wang J."/>
            <person name="Chen M."/>
            <person name="He Y."/>
            <person name="Tan F."/>
            <person name="Song X."/>
            <person name="Zheng Q."/>
            <person name="Huang R."/>
            <person name="Yang H."/>
            <person name="Du X."/>
            <person name="Chen L."/>
            <person name="Yang M."/>
            <person name="Gaffney P.M."/>
            <person name="Wang S."/>
            <person name="Luo L."/>
            <person name="She Z."/>
            <person name="Ming Y."/>
            <person name="Huang W."/>
            <person name="Zhang S."/>
            <person name="Huang B."/>
            <person name="Zhang Y."/>
            <person name="Qu T."/>
            <person name="Ni P."/>
            <person name="Miao G."/>
            <person name="Wang J."/>
            <person name="Wang Q."/>
            <person name="Steinberg C.E."/>
            <person name="Wang H."/>
            <person name="Li N."/>
            <person name="Qian L."/>
            <person name="Zhang G."/>
            <person name="Li Y."/>
            <person name="Yang H."/>
            <person name="Liu X."/>
            <person name="Wang J."/>
            <person name="Yin Y."/>
            <person name="Wang J."/>
        </authorList>
    </citation>
    <scope>NUCLEOTIDE SEQUENCE [LARGE SCALE GENOMIC DNA]</scope>
    <source>
        <strain evidence="2">05x7-T-G4-1.051#20</strain>
    </source>
</reference>
<evidence type="ECO:0000313" key="2">
    <source>
        <dbReference type="EMBL" id="EKC17604.1"/>
    </source>
</evidence>
<proteinExistence type="inferred from homology"/>
<dbReference type="HOGENOM" id="CLU_950747_0_0_1"/>
<comment type="similarity">
    <text evidence="1">Belongs to the LIMR family.</text>
</comment>
<dbReference type="GO" id="GO:0005886">
    <property type="term" value="C:plasma membrane"/>
    <property type="evidence" value="ECO:0007669"/>
    <property type="project" value="TreeGrafter"/>
</dbReference>
<dbReference type="PANTHER" id="PTHR12625:SF0">
    <property type="entry name" value="PROTEIN LILIPOD"/>
    <property type="match status" value="1"/>
</dbReference>
<name>K1PFL4_MAGGI</name>
<dbReference type="InterPro" id="IPR008075">
    <property type="entry name" value="LIMR"/>
</dbReference>
<accession>K1PFL4</accession>
<organism evidence="2">
    <name type="scientific">Magallana gigas</name>
    <name type="common">Pacific oyster</name>
    <name type="synonym">Crassostrea gigas</name>
    <dbReference type="NCBI Taxonomy" id="29159"/>
    <lineage>
        <taxon>Eukaryota</taxon>
        <taxon>Metazoa</taxon>
        <taxon>Spiralia</taxon>
        <taxon>Lophotrochozoa</taxon>
        <taxon>Mollusca</taxon>
        <taxon>Bivalvia</taxon>
        <taxon>Autobranchia</taxon>
        <taxon>Pteriomorphia</taxon>
        <taxon>Ostreida</taxon>
        <taxon>Ostreoidea</taxon>
        <taxon>Ostreidae</taxon>
        <taxon>Magallana</taxon>
    </lineage>
</organism>
<protein>
    <submittedName>
        <fullName evidence="2">Protein LMBR1L</fullName>
    </submittedName>
</protein>
<dbReference type="Pfam" id="PF04791">
    <property type="entry name" value="LMBR1"/>
    <property type="match status" value="1"/>
</dbReference>
<dbReference type="InterPro" id="IPR006876">
    <property type="entry name" value="LMBR1-like_membr_prot"/>
</dbReference>
<gene>
    <name evidence="2" type="ORF">CGI_10000485</name>
</gene>
<dbReference type="InParanoid" id="K1PFL4"/>
<evidence type="ECO:0000256" key="1">
    <source>
        <dbReference type="ARBA" id="ARBA00010487"/>
    </source>
</evidence>
<dbReference type="GO" id="GO:0007165">
    <property type="term" value="P:signal transduction"/>
    <property type="evidence" value="ECO:0007669"/>
    <property type="project" value="TreeGrafter"/>
</dbReference>
<dbReference type="PRINTS" id="PR01692">
    <property type="entry name" value="LIPOCALINIMR"/>
</dbReference>
<dbReference type="PANTHER" id="PTHR12625">
    <property type="entry name" value="LIPOCALIN-1 INTERACTING MEMBRANE RECEPTOR LIMR"/>
    <property type="match status" value="1"/>
</dbReference>
<dbReference type="GO" id="GO:0004888">
    <property type="term" value="F:transmembrane signaling receptor activity"/>
    <property type="evidence" value="ECO:0007669"/>
    <property type="project" value="TreeGrafter"/>
</dbReference>
<dbReference type="EMBL" id="JH822483">
    <property type="protein sequence ID" value="EKC17604.1"/>
    <property type="molecule type" value="Genomic_DNA"/>
</dbReference>
<sequence length="293" mass="32115">MLSRYCSSDCGCVRSPCRCLWVPSSYSLSPSCPMRSCCCTPKVTTYSGSTPHSSSGIWSRVYEAAILLVLVGILIIGLAWVASAIFDGNKHTQETLLGDHTILVYPCRVLQNVYCDGGTHCQTKDKAVPDRLANGHLSTDELIEQLEKNQSTLKELATRYVMLASVLGFYSLPGFRNLRPVPHGTPMVKVIGNCIVLLILSSALPVMSRTLGLTNFDLIGNFGSMDWLGNFYIIMLCNVVFAGLTTLCLVTKFTKAVRTEIYDRLMAFFIREQPAPGHTHSSVANGDVSSKED</sequence>